<evidence type="ECO:0000256" key="5">
    <source>
        <dbReference type="ARBA" id="ARBA00022989"/>
    </source>
</evidence>
<name>A0ABU1DF04_9HYPH</name>
<dbReference type="SUPFAM" id="SSF103088">
    <property type="entry name" value="OmpA-like"/>
    <property type="match status" value="1"/>
</dbReference>
<keyword evidence="6 7" id="KW-0472">Membrane</keyword>
<reference evidence="10" key="1">
    <citation type="submission" date="2020-10" db="EMBL/GenBank/DDBJ databases">
        <authorList>
            <person name="Abbas A."/>
            <person name="Razzaq R."/>
            <person name="Waqas M."/>
            <person name="Abbas N."/>
            <person name="Nielsen T.K."/>
            <person name="Hansen L.H."/>
            <person name="Hussain S."/>
            <person name="Shahid M."/>
        </authorList>
    </citation>
    <scope>NUCLEOTIDE SEQUENCE</scope>
    <source>
        <strain evidence="10">S14</strain>
    </source>
</reference>
<evidence type="ECO:0000256" key="2">
    <source>
        <dbReference type="ARBA" id="ARBA00008914"/>
    </source>
</evidence>
<dbReference type="PROSITE" id="PS51123">
    <property type="entry name" value="OMPA_2"/>
    <property type="match status" value="1"/>
</dbReference>
<gene>
    <name evidence="10" type="ORF">IHQ68_08735</name>
</gene>
<dbReference type="InterPro" id="IPR025713">
    <property type="entry name" value="MotB-like_N_dom"/>
</dbReference>
<sequence length="271" mass="28501">MAMKKKHADHGGGHGWFVTFADLMGLLMAFFVVLVAFSTQDKKKMAIVAGSMREAFGSQKEVIADGIIDIEGSPARTILLNNDARSPDETSNLAGPLSKDRADTETAARGYARAAATLRQSLRAMPDLADVTTQIIIESSSDGVTIALVDEDGRSMFQAGSPAPSQRVIDALAALSPSLRSLGYPIEISGHTAAGVSEAQNTDPWRLSADRAAAVRSLLASNGVPDSRFKSVEGKAATQPMFPDAPQISANRRVTIALTAAPGAVPMNLKP</sequence>
<organism evidence="10 11">
    <name type="scientific">Chelatococcus sambhunathii</name>
    <dbReference type="NCBI Taxonomy" id="363953"/>
    <lineage>
        <taxon>Bacteria</taxon>
        <taxon>Pseudomonadati</taxon>
        <taxon>Pseudomonadota</taxon>
        <taxon>Alphaproteobacteria</taxon>
        <taxon>Hyphomicrobiales</taxon>
        <taxon>Chelatococcaceae</taxon>
        <taxon>Chelatococcus</taxon>
    </lineage>
</organism>
<comment type="subcellular location">
    <subcellularLocation>
        <location evidence="1">Cell membrane</location>
        <topology evidence="1">Single-pass membrane protein</topology>
    </subcellularLocation>
</comment>
<dbReference type="CDD" id="cd07185">
    <property type="entry name" value="OmpA_C-like"/>
    <property type="match status" value="1"/>
</dbReference>
<evidence type="ECO:0000256" key="4">
    <source>
        <dbReference type="ARBA" id="ARBA00022692"/>
    </source>
</evidence>
<feature type="transmembrane region" description="Helical" evidence="8">
    <location>
        <begin position="15"/>
        <end position="37"/>
    </location>
</feature>
<dbReference type="Gene3D" id="3.30.1330.60">
    <property type="entry name" value="OmpA-like domain"/>
    <property type="match status" value="1"/>
</dbReference>
<dbReference type="InterPro" id="IPR006665">
    <property type="entry name" value="OmpA-like"/>
</dbReference>
<evidence type="ECO:0000256" key="3">
    <source>
        <dbReference type="ARBA" id="ARBA00022475"/>
    </source>
</evidence>
<comment type="caution">
    <text evidence="10">The sequence shown here is derived from an EMBL/GenBank/DDBJ whole genome shotgun (WGS) entry which is preliminary data.</text>
</comment>
<dbReference type="EMBL" id="JADBEO010000015">
    <property type="protein sequence ID" value="MDR4306702.1"/>
    <property type="molecule type" value="Genomic_DNA"/>
</dbReference>
<dbReference type="PANTHER" id="PTHR30329">
    <property type="entry name" value="STATOR ELEMENT OF FLAGELLAR MOTOR COMPLEX"/>
    <property type="match status" value="1"/>
</dbReference>
<dbReference type="Proteomes" id="UP001181622">
    <property type="component" value="Unassembled WGS sequence"/>
</dbReference>
<keyword evidence="3" id="KW-1003">Cell membrane</keyword>
<keyword evidence="10" id="KW-0282">Flagellum</keyword>
<dbReference type="InterPro" id="IPR050330">
    <property type="entry name" value="Bact_OuterMem_StrucFunc"/>
</dbReference>
<comment type="similarity">
    <text evidence="2">Belongs to the MotB family.</text>
</comment>
<dbReference type="InterPro" id="IPR036737">
    <property type="entry name" value="OmpA-like_sf"/>
</dbReference>
<accession>A0ABU1DF04</accession>
<evidence type="ECO:0000256" key="1">
    <source>
        <dbReference type="ARBA" id="ARBA00004162"/>
    </source>
</evidence>
<evidence type="ECO:0000313" key="10">
    <source>
        <dbReference type="EMBL" id="MDR4306702.1"/>
    </source>
</evidence>
<keyword evidence="10" id="KW-0969">Cilium</keyword>
<dbReference type="PANTHER" id="PTHR30329:SF21">
    <property type="entry name" value="LIPOPROTEIN YIAD-RELATED"/>
    <property type="match status" value="1"/>
</dbReference>
<keyword evidence="10" id="KW-0966">Cell projection</keyword>
<evidence type="ECO:0000256" key="6">
    <source>
        <dbReference type="ARBA" id="ARBA00023136"/>
    </source>
</evidence>
<keyword evidence="11" id="KW-1185">Reference proteome</keyword>
<evidence type="ECO:0000256" key="7">
    <source>
        <dbReference type="PROSITE-ProRule" id="PRU00473"/>
    </source>
</evidence>
<evidence type="ECO:0000256" key="8">
    <source>
        <dbReference type="SAM" id="Phobius"/>
    </source>
</evidence>
<keyword evidence="4 8" id="KW-0812">Transmembrane</keyword>
<evidence type="ECO:0000259" key="9">
    <source>
        <dbReference type="PROSITE" id="PS51123"/>
    </source>
</evidence>
<keyword evidence="5 8" id="KW-1133">Transmembrane helix</keyword>
<proteinExistence type="inferred from homology"/>
<dbReference type="Pfam" id="PF13677">
    <property type="entry name" value="MotB_plug"/>
    <property type="match status" value="1"/>
</dbReference>
<protein>
    <submittedName>
        <fullName evidence="10">Flagellar motor protein MotB</fullName>
    </submittedName>
</protein>
<dbReference type="Pfam" id="PF00691">
    <property type="entry name" value="OmpA"/>
    <property type="match status" value="1"/>
</dbReference>
<evidence type="ECO:0000313" key="11">
    <source>
        <dbReference type="Proteomes" id="UP001181622"/>
    </source>
</evidence>
<feature type="domain" description="OmpA-like" evidence="9">
    <location>
        <begin position="144"/>
        <end position="262"/>
    </location>
</feature>